<evidence type="ECO:0000313" key="3">
    <source>
        <dbReference type="Proteomes" id="UP000663869"/>
    </source>
</evidence>
<dbReference type="Proteomes" id="UP000663869">
    <property type="component" value="Unassembled WGS sequence"/>
</dbReference>
<keyword evidence="1" id="KW-0472">Membrane</keyword>
<feature type="transmembrane region" description="Helical" evidence="1">
    <location>
        <begin position="24"/>
        <end position="45"/>
    </location>
</feature>
<feature type="transmembrane region" description="Helical" evidence="1">
    <location>
        <begin position="139"/>
        <end position="159"/>
    </location>
</feature>
<evidence type="ECO:0000256" key="1">
    <source>
        <dbReference type="SAM" id="Phobius"/>
    </source>
</evidence>
<keyword evidence="1" id="KW-0812">Transmembrane</keyword>
<proteinExistence type="predicted"/>
<gene>
    <name evidence="2" type="ORF">FME351_LOCUS2008</name>
</gene>
<feature type="transmembrane region" description="Helical" evidence="1">
    <location>
        <begin position="65"/>
        <end position="92"/>
    </location>
</feature>
<organism evidence="2 3">
    <name type="scientific">Rotaria socialis</name>
    <dbReference type="NCBI Taxonomy" id="392032"/>
    <lineage>
        <taxon>Eukaryota</taxon>
        <taxon>Metazoa</taxon>
        <taxon>Spiralia</taxon>
        <taxon>Gnathifera</taxon>
        <taxon>Rotifera</taxon>
        <taxon>Eurotatoria</taxon>
        <taxon>Bdelloidea</taxon>
        <taxon>Philodinida</taxon>
        <taxon>Philodinidae</taxon>
        <taxon>Rotaria</taxon>
    </lineage>
</organism>
<reference evidence="2" key="1">
    <citation type="submission" date="2021-02" db="EMBL/GenBank/DDBJ databases">
        <authorList>
            <person name="Nowell W R."/>
        </authorList>
    </citation>
    <scope>NUCLEOTIDE SEQUENCE</scope>
</reference>
<feature type="transmembrane region" description="Helical" evidence="1">
    <location>
        <begin position="113"/>
        <end position="133"/>
    </location>
</feature>
<comment type="caution">
    <text evidence="2">The sequence shown here is derived from an EMBL/GenBank/DDBJ whole genome shotgun (WGS) entry which is preliminary data.</text>
</comment>
<dbReference type="AlphaFoldDB" id="A0A817U5J8"/>
<dbReference type="EMBL" id="CAJNYU010000061">
    <property type="protein sequence ID" value="CAF3326888.1"/>
    <property type="molecule type" value="Genomic_DNA"/>
</dbReference>
<sequence>MLETPRQLPLSTNKMIGQPNEIEILLLAVLLVVGISSAVKIVPLLKSINNDSTNCTSDAYRINKHGAHVVGFVALYSMLIFLFVSFHLGLMINHQPVLKQSLNLNMKPSKEVLRWWLAAFLHLGIFILLSRILQLFSTVDYPVMIINGIYLCFTWIVAFRLTVTIEIVNFVEEIQLDPRPTASPSLCHSIPE</sequence>
<name>A0A817U5J8_9BILA</name>
<protein>
    <submittedName>
        <fullName evidence="2">Uncharacterized protein</fullName>
    </submittedName>
</protein>
<accession>A0A817U5J8</accession>
<evidence type="ECO:0000313" key="2">
    <source>
        <dbReference type="EMBL" id="CAF3326888.1"/>
    </source>
</evidence>
<keyword evidence="1" id="KW-1133">Transmembrane helix</keyword>